<dbReference type="AlphaFoldDB" id="A0A4Q7PR80"/>
<gene>
    <name evidence="3" type="ORF">EV209_0689</name>
</gene>
<feature type="modified residue" description="Phosphohistidine" evidence="1">
    <location>
        <position position="62"/>
    </location>
</feature>
<feature type="domain" description="HPt" evidence="2">
    <location>
        <begin position="23"/>
        <end position="118"/>
    </location>
</feature>
<dbReference type="Gene3D" id="1.20.120.160">
    <property type="entry name" value="HPT domain"/>
    <property type="match status" value="1"/>
</dbReference>
<proteinExistence type="predicted"/>
<protein>
    <submittedName>
        <fullName evidence="3">HPt (Histidine-containing phosphotransfer) domain-containing protein</fullName>
    </submittedName>
</protein>
<sequence>MGNFREEFEAYGADYETTMARFMGNEALYLRCLEMLFQDENLRRLGAALDEGDLSGAFEAAHTLKGVAGNLGLTPLYEAVCGLVEPLRAGEDGACLELYEEVCLEFQKAELFRELLRR</sequence>
<keyword evidence="4" id="KW-1185">Reference proteome</keyword>
<dbReference type="EMBL" id="SGXF01000001">
    <property type="protein sequence ID" value="RZT02568.1"/>
    <property type="molecule type" value="Genomic_DNA"/>
</dbReference>
<dbReference type="OrthoDB" id="1669200at2"/>
<dbReference type="GO" id="GO:0000160">
    <property type="term" value="P:phosphorelay signal transduction system"/>
    <property type="evidence" value="ECO:0007669"/>
    <property type="project" value="InterPro"/>
</dbReference>
<evidence type="ECO:0000256" key="1">
    <source>
        <dbReference type="PROSITE-ProRule" id="PRU00110"/>
    </source>
</evidence>
<name>A0A4Q7PR80_9FIRM</name>
<dbReference type="InterPro" id="IPR008207">
    <property type="entry name" value="Sig_transdc_His_kin_Hpt_dom"/>
</dbReference>
<evidence type="ECO:0000313" key="3">
    <source>
        <dbReference type="EMBL" id="RZT02568.1"/>
    </source>
</evidence>
<evidence type="ECO:0000259" key="2">
    <source>
        <dbReference type="PROSITE" id="PS50894"/>
    </source>
</evidence>
<evidence type="ECO:0000313" key="4">
    <source>
        <dbReference type="Proteomes" id="UP000292927"/>
    </source>
</evidence>
<keyword evidence="1" id="KW-0597">Phosphoprotein</keyword>
<dbReference type="RefSeq" id="WP_130433051.1">
    <property type="nucleotide sequence ID" value="NZ_SGXF01000001.1"/>
</dbReference>
<accession>A0A4Q7PR80</accession>
<dbReference type="PROSITE" id="PS50894">
    <property type="entry name" value="HPT"/>
    <property type="match status" value="1"/>
</dbReference>
<dbReference type="Proteomes" id="UP000292927">
    <property type="component" value="Unassembled WGS sequence"/>
</dbReference>
<dbReference type="InterPro" id="IPR036641">
    <property type="entry name" value="HPT_dom_sf"/>
</dbReference>
<reference evidence="3 4" key="1">
    <citation type="submission" date="2019-02" db="EMBL/GenBank/DDBJ databases">
        <title>Genomic Encyclopedia of Type Strains, Phase IV (KMG-IV): sequencing the most valuable type-strain genomes for metagenomic binning, comparative biology and taxonomic classification.</title>
        <authorList>
            <person name="Goeker M."/>
        </authorList>
    </citation>
    <scope>NUCLEOTIDE SEQUENCE [LARGE SCALE GENOMIC DNA]</scope>
    <source>
        <strain evidence="3 4">DSM 29486</strain>
    </source>
</reference>
<organism evidence="3 4">
    <name type="scientific">Cuneatibacter caecimuris</name>
    <dbReference type="NCBI Taxonomy" id="1796618"/>
    <lineage>
        <taxon>Bacteria</taxon>
        <taxon>Bacillati</taxon>
        <taxon>Bacillota</taxon>
        <taxon>Clostridia</taxon>
        <taxon>Lachnospirales</taxon>
        <taxon>Lachnospiraceae</taxon>
        <taxon>Cuneatibacter</taxon>
    </lineage>
</organism>
<dbReference type="SUPFAM" id="SSF47226">
    <property type="entry name" value="Histidine-containing phosphotransfer domain, HPT domain"/>
    <property type="match status" value="1"/>
</dbReference>
<dbReference type="Pfam" id="PF01627">
    <property type="entry name" value="Hpt"/>
    <property type="match status" value="1"/>
</dbReference>
<comment type="caution">
    <text evidence="3">The sequence shown here is derived from an EMBL/GenBank/DDBJ whole genome shotgun (WGS) entry which is preliminary data.</text>
</comment>